<accession>A0A976XJU0</accession>
<feature type="region of interest" description="Disordered" evidence="2">
    <location>
        <begin position="166"/>
        <end position="191"/>
    </location>
</feature>
<evidence type="ECO:0000259" key="3">
    <source>
        <dbReference type="PROSITE" id="PS51747"/>
    </source>
</evidence>
<dbReference type="Proteomes" id="UP000244803">
    <property type="component" value="Chromosome 3"/>
</dbReference>
<organism evidence="4 5">
    <name type="scientific">Theileria orientalis</name>
    <dbReference type="NCBI Taxonomy" id="68886"/>
    <lineage>
        <taxon>Eukaryota</taxon>
        <taxon>Sar</taxon>
        <taxon>Alveolata</taxon>
        <taxon>Apicomplexa</taxon>
        <taxon>Aconoidasida</taxon>
        <taxon>Piroplasmida</taxon>
        <taxon>Theileriidae</taxon>
        <taxon>Theileria</taxon>
    </lineage>
</organism>
<sequence>MGDFTDQEIEFFMRTALDEAKVALDKEEVAVACIIVSKDTKQVVVSSSNATNLTYNPTWHCELEAINKLIDMEPNGYKSASDVHKLREFTSKFALFVTCEPCIMCTTALQLIGLTDVYYGCANEKFGGCGSVLSLHESNGNLPKMNCKGNIFSEEAIKLLQTFYSRGNPRGNHRPYNYSSAPKPSRKRKLT</sequence>
<dbReference type="PROSITE" id="PS51747">
    <property type="entry name" value="CYT_DCMP_DEAMINASES_2"/>
    <property type="match status" value="1"/>
</dbReference>
<proteinExistence type="predicted"/>
<name>A0A976XJU0_THEOR</name>
<evidence type="ECO:0000313" key="4">
    <source>
        <dbReference type="EMBL" id="UVC54217.1"/>
    </source>
</evidence>
<dbReference type="CDD" id="cd01285">
    <property type="entry name" value="nucleoside_deaminase"/>
    <property type="match status" value="1"/>
</dbReference>
<dbReference type="GO" id="GO:0052717">
    <property type="term" value="F:tRNA-specific adenosine-34 deaminase activity"/>
    <property type="evidence" value="ECO:0007669"/>
    <property type="project" value="TreeGrafter"/>
</dbReference>
<evidence type="ECO:0000313" key="5">
    <source>
        <dbReference type="Proteomes" id="UP000244803"/>
    </source>
</evidence>
<feature type="domain" description="CMP/dCMP-type deaminase" evidence="3">
    <location>
        <begin position="7"/>
        <end position="131"/>
    </location>
</feature>
<dbReference type="GO" id="GO:0002100">
    <property type="term" value="P:tRNA wobble adenosine to inosine editing"/>
    <property type="evidence" value="ECO:0007669"/>
    <property type="project" value="TreeGrafter"/>
</dbReference>
<dbReference type="AlphaFoldDB" id="A0A976XJU0"/>
<dbReference type="Gene3D" id="3.40.140.10">
    <property type="entry name" value="Cytidine Deaminase, domain 2"/>
    <property type="match status" value="1"/>
</dbReference>
<dbReference type="InterPro" id="IPR002125">
    <property type="entry name" value="CMP_dCMP_dom"/>
</dbReference>
<dbReference type="PANTHER" id="PTHR11079">
    <property type="entry name" value="CYTOSINE DEAMINASE FAMILY MEMBER"/>
    <property type="match status" value="1"/>
</dbReference>
<gene>
    <name evidence="4" type="ORF">MACJ_003750</name>
</gene>
<evidence type="ECO:0000256" key="1">
    <source>
        <dbReference type="ARBA" id="ARBA00022801"/>
    </source>
</evidence>
<evidence type="ECO:0000256" key="2">
    <source>
        <dbReference type="SAM" id="MobiDB-lite"/>
    </source>
</evidence>
<dbReference type="InterPro" id="IPR016193">
    <property type="entry name" value="Cytidine_deaminase-like"/>
</dbReference>
<dbReference type="PANTHER" id="PTHR11079:SF149">
    <property type="entry name" value="TRNA-SPECIFIC ADENOSINE DEAMINASE 2"/>
    <property type="match status" value="1"/>
</dbReference>
<protein>
    <submittedName>
        <fullName evidence="4">Cytosine deaminase</fullName>
        <ecNumber evidence="4">3.5.4.1</ecNumber>
    </submittedName>
</protein>
<dbReference type="SUPFAM" id="SSF53927">
    <property type="entry name" value="Cytidine deaminase-like"/>
    <property type="match status" value="1"/>
</dbReference>
<dbReference type="GO" id="GO:0004131">
    <property type="term" value="F:cytosine deaminase activity"/>
    <property type="evidence" value="ECO:0007669"/>
    <property type="project" value="UniProtKB-EC"/>
</dbReference>
<dbReference type="Pfam" id="PF00383">
    <property type="entry name" value="dCMP_cyt_deam_1"/>
    <property type="match status" value="1"/>
</dbReference>
<reference evidence="4" key="1">
    <citation type="submission" date="2022-07" db="EMBL/GenBank/DDBJ databases">
        <title>Evaluation of T. orientalis genome assembly methods using nanopore sequencing and analysis of variation between genomes.</title>
        <authorList>
            <person name="Yam J."/>
            <person name="Micallef M.L."/>
            <person name="Liu M."/>
            <person name="Djordjevic S.P."/>
            <person name="Bogema D.R."/>
            <person name="Jenkins C."/>
        </authorList>
    </citation>
    <scope>NUCLEOTIDE SEQUENCE</scope>
    <source>
        <strain evidence="4">Fish Creek</strain>
    </source>
</reference>
<dbReference type="EMBL" id="CP056066">
    <property type="protein sequence ID" value="UVC54217.1"/>
    <property type="molecule type" value="Genomic_DNA"/>
</dbReference>
<dbReference type="EC" id="3.5.4.1" evidence="4"/>
<keyword evidence="1 4" id="KW-0378">Hydrolase</keyword>